<dbReference type="FunFam" id="2.60.40.790:FF:000013">
    <property type="entry name" value="Very-long-chain (3R)-3-hydroxyacyl-CoA dehydratase"/>
    <property type="match status" value="1"/>
</dbReference>
<evidence type="ECO:0000256" key="1">
    <source>
        <dbReference type="ARBA" id="ARBA00025733"/>
    </source>
</evidence>
<dbReference type="EMBL" id="LR862129">
    <property type="protein sequence ID" value="CAD1817365.1"/>
    <property type="molecule type" value="Genomic_DNA"/>
</dbReference>
<dbReference type="CDD" id="cd06465">
    <property type="entry name" value="p23_hB-ind1_like"/>
    <property type="match status" value="1"/>
</dbReference>
<accession>A0A6V7NFJ7</accession>
<dbReference type="InterPro" id="IPR007052">
    <property type="entry name" value="CS_dom"/>
</dbReference>
<comment type="subcellular location">
    <subcellularLocation>
        <location evidence="2">Cytoplasm</location>
    </subcellularLocation>
    <subcellularLocation>
        <location evidence="2">Nucleus</location>
    </subcellularLocation>
</comment>
<dbReference type="GO" id="GO:0051087">
    <property type="term" value="F:protein-folding chaperone binding"/>
    <property type="evidence" value="ECO:0007669"/>
    <property type="project" value="TreeGrafter"/>
</dbReference>
<comment type="similarity">
    <text evidence="1 2">Belongs to the p23/wos2 family.</text>
</comment>
<dbReference type="AlphaFoldDB" id="A0A6V7NFJ7"/>
<dbReference type="GO" id="GO:0005634">
    <property type="term" value="C:nucleus"/>
    <property type="evidence" value="ECO:0007669"/>
    <property type="project" value="UniProtKB-SubCell"/>
</dbReference>
<dbReference type="PANTHER" id="PTHR22932:SF10">
    <property type="entry name" value="CO-CHAPERONE PROTEIN P23"/>
    <property type="match status" value="1"/>
</dbReference>
<dbReference type="InterPro" id="IPR045250">
    <property type="entry name" value="p23-like"/>
</dbReference>
<dbReference type="GO" id="GO:0005829">
    <property type="term" value="C:cytosol"/>
    <property type="evidence" value="ECO:0007669"/>
    <property type="project" value="TreeGrafter"/>
</dbReference>
<dbReference type="InterPro" id="IPR008978">
    <property type="entry name" value="HSP20-like_chaperone"/>
</dbReference>
<dbReference type="Pfam" id="PF04969">
    <property type="entry name" value="CS"/>
    <property type="match status" value="1"/>
</dbReference>
<dbReference type="PANTHER" id="PTHR22932">
    <property type="entry name" value="TELOMERASE-BINDING PROTEIN P23 HSP90 CO-CHAPERONE"/>
    <property type="match status" value="1"/>
</dbReference>
<name>A0A6V7NFJ7_ANACO</name>
<protein>
    <recommendedName>
        <fullName evidence="2">Co-chaperone protein p23</fullName>
    </recommendedName>
</protein>
<proteinExistence type="inferred from homology"/>
<dbReference type="GO" id="GO:0051879">
    <property type="term" value="F:Hsp90 protein binding"/>
    <property type="evidence" value="ECO:0007669"/>
    <property type="project" value="UniProtKB-UniRule"/>
</dbReference>
<keyword evidence="2" id="KW-0539">Nucleus</keyword>
<dbReference type="SUPFAM" id="SSF49764">
    <property type="entry name" value="HSP20-like chaperones"/>
    <property type="match status" value="1"/>
</dbReference>
<gene>
    <name evidence="4" type="ORF">CB5_LOCUS576</name>
</gene>
<evidence type="ECO:0000256" key="2">
    <source>
        <dbReference type="RuleBase" id="RU369032"/>
    </source>
</evidence>
<keyword evidence="2" id="KW-0963">Cytoplasm</keyword>
<sequence length="390" mass="44163">MDPAATEASKAEEIKRGRSQGVSDRFGALMESVEFHRRLLVFWLVLDVGASDCDETWLVGFGTSRGIHRALTCNFWSRLAGSKSCSSQLLRLLDLASWSLVELDRDTLHTRLGSAHECHSGVRLVLLRWCRSCQLDLLSTDQLEWIEPDSRNGAGTGVFTVPGTEPQVPAAAPSADLDRGKGCLIYRYSYRFVYRKNFFVYGGSVGVPGERVIRGVTVADLAYSGVSLHPTLKWAQRSDKLYLTIDLPDAKDVKLNLEPEGKFTFSATKDGALYELDIELFDKVDTKESKSNIGVRNIVYVAKKAEKKWWSRLLKQEGKPPAFVKVDWDKWIDEDEEDVFNVMKFLVMFLNKGMIVSMQKKKRRKKKLKKKTNPLQQIFRKLKLDCIGVA</sequence>
<evidence type="ECO:0000259" key="3">
    <source>
        <dbReference type="PROSITE" id="PS51203"/>
    </source>
</evidence>
<dbReference type="PROSITE" id="PS51203">
    <property type="entry name" value="CS"/>
    <property type="match status" value="1"/>
</dbReference>
<organism evidence="4">
    <name type="scientific">Ananas comosus var. bracteatus</name>
    <name type="common">red pineapple</name>
    <dbReference type="NCBI Taxonomy" id="296719"/>
    <lineage>
        <taxon>Eukaryota</taxon>
        <taxon>Viridiplantae</taxon>
        <taxon>Streptophyta</taxon>
        <taxon>Embryophyta</taxon>
        <taxon>Tracheophyta</taxon>
        <taxon>Spermatophyta</taxon>
        <taxon>Magnoliopsida</taxon>
        <taxon>Liliopsida</taxon>
        <taxon>Poales</taxon>
        <taxon>Bromeliaceae</taxon>
        <taxon>Bromelioideae</taxon>
        <taxon>Ananas</taxon>
    </lineage>
</organism>
<comment type="subunit">
    <text evidence="2">Interacts with HSP90 in an ATP-dependent manner.</text>
</comment>
<keyword evidence="2" id="KW-0143">Chaperone</keyword>
<dbReference type="Gene3D" id="2.60.40.790">
    <property type="match status" value="1"/>
</dbReference>
<comment type="function">
    <text evidence="2">Acts as a co-chaperone for HSP90.</text>
</comment>
<dbReference type="GO" id="GO:0051131">
    <property type="term" value="P:chaperone-mediated protein complex assembly"/>
    <property type="evidence" value="ECO:0007669"/>
    <property type="project" value="TreeGrafter"/>
</dbReference>
<evidence type="ECO:0000313" key="4">
    <source>
        <dbReference type="EMBL" id="CAD1817365.1"/>
    </source>
</evidence>
<dbReference type="GO" id="GO:0101031">
    <property type="term" value="C:protein folding chaperone complex"/>
    <property type="evidence" value="ECO:0007669"/>
    <property type="project" value="UniProtKB-ARBA"/>
</dbReference>
<feature type="domain" description="CS" evidence="3">
    <location>
        <begin position="227"/>
        <end position="314"/>
    </location>
</feature>
<reference evidence="4" key="1">
    <citation type="submission" date="2020-07" db="EMBL/GenBank/DDBJ databases">
        <authorList>
            <person name="Lin J."/>
        </authorList>
    </citation>
    <scope>NUCLEOTIDE SEQUENCE</scope>
</reference>
<dbReference type="GO" id="GO:0006457">
    <property type="term" value="P:protein folding"/>
    <property type="evidence" value="ECO:0007669"/>
    <property type="project" value="TreeGrafter"/>
</dbReference>